<evidence type="ECO:0000256" key="6">
    <source>
        <dbReference type="ARBA" id="ARBA00022967"/>
    </source>
</evidence>
<dbReference type="PANTHER" id="PTHR43297:SF14">
    <property type="entry name" value="ATPASE AAA-TYPE CORE DOMAIN-CONTAINING PROTEIN"/>
    <property type="match status" value="1"/>
</dbReference>
<keyword evidence="3" id="KW-0813">Transport</keyword>
<evidence type="ECO:0000313" key="8">
    <source>
        <dbReference type="EMBL" id="EPH42651.1"/>
    </source>
</evidence>
<evidence type="ECO:0000256" key="4">
    <source>
        <dbReference type="ARBA" id="ARBA00022475"/>
    </source>
</evidence>
<protein>
    <submittedName>
        <fullName evidence="8">Putative oligopeptide transport ATP-binding protein YkfD</fullName>
    </submittedName>
</protein>
<accession>S3ZG68</accession>
<comment type="caution">
    <text evidence="8">The sequence shown here is derived from an EMBL/GenBank/DDBJ whole genome shotgun (WGS) entry which is preliminary data.</text>
</comment>
<evidence type="ECO:0000256" key="7">
    <source>
        <dbReference type="ARBA" id="ARBA00023136"/>
    </source>
</evidence>
<dbReference type="PANTHER" id="PTHR43297">
    <property type="entry name" value="OLIGOPEPTIDE TRANSPORT ATP-BINDING PROTEIN APPD"/>
    <property type="match status" value="1"/>
</dbReference>
<comment type="subcellular location">
    <subcellularLocation>
        <location evidence="1">Membrane</location>
    </subcellularLocation>
</comment>
<name>S3ZG68_9ACTN</name>
<keyword evidence="5" id="KW-0997">Cell inner membrane</keyword>
<dbReference type="SUPFAM" id="SSF52540">
    <property type="entry name" value="P-loop containing nucleoside triphosphate hydrolases"/>
    <property type="match status" value="1"/>
</dbReference>
<dbReference type="AlphaFoldDB" id="S3ZG68"/>
<keyword evidence="8" id="KW-0067">ATP-binding</keyword>
<dbReference type="InterPro" id="IPR050388">
    <property type="entry name" value="ABC_Ni/Peptide_Import"/>
</dbReference>
<proteinExistence type="inferred from homology"/>
<keyword evidence="7" id="KW-0472">Membrane</keyword>
<evidence type="ECO:0000256" key="1">
    <source>
        <dbReference type="ARBA" id="ARBA00004370"/>
    </source>
</evidence>
<dbReference type="PATRIC" id="fig|1286094.4.peg.4191"/>
<dbReference type="EMBL" id="AOPZ01000217">
    <property type="protein sequence ID" value="EPH42651.1"/>
    <property type="molecule type" value="Genomic_DNA"/>
</dbReference>
<evidence type="ECO:0000256" key="5">
    <source>
        <dbReference type="ARBA" id="ARBA00022519"/>
    </source>
</evidence>
<gene>
    <name evidence="8" type="ORF">STRAU_4238</name>
</gene>
<evidence type="ECO:0000256" key="2">
    <source>
        <dbReference type="ARBA" id="ARBA00005417"/>
    </source>
</evidence>
<reference evidence="8 9" key="1">
    <citation type="submission" date="2013-02" db="EMBL/GenBank/DDBJ databases">
        <title>Draft Genome Sequence of Streptomyces aurantiacus, Which Produces Setomimycin.</title>
        <authorList>
            <person name="Gruening B.A."/>
            <person name="Praeg A."/>
            <person name="Erxleben A."/>
            <person name="Guenther S."/>
            <person name="Mueller M."/>
        </authorList>
    </citation>
    <scope>NUCLEOTIDE SEQUENCE [LARGE SCALE GENOMIC DNA]</scope>
    <source>
        <strain evidence="8 9">JA 4570</strain>
    </source>
</reference>
<keyword evidence="9" id="KW-1185">Reference proteome</keyword>
<evidence type="ECO:0000313" key="9">
    <source>
        <dbReference type="Proteomes" id="UP000014629"/>
    </source>
</evidence>
<organism evidence="8 9">
    <name type="scientific">Streptomyces aurantiacus JA 4570</name>
    <dbReference type="NCBI Taxonomy" id="1286094"/>
    <lineage>
        <taxon>Bacteria</taxon>
        <taxon>Bacillati</taxon>
        <taxon>Actinomycetota</taxon>
        <taxon>Actinomycetes</taxon>
        <taxon>Kitasatosporales</taxon>
        <taxon>Streptomycetaceae</taxon>
        <taxon>Streptomyces</taxon>
        <taxon>Streptomyces aurantiacus group</taxon>
    </lineage>
</organism>
<dbReference type="GO" id="GO:0016020">
    <property type="term" value="C:membrane"/>
    <property type="evidence" value="ECO:0007669"/>
    <property type="project" value="UniProtKB-SubCell"/>
</dbReference>
<comment type="similarity">
    <text evidence="2">Belongs to the ABC transporter superfamily.</text>
</comment>
<dbReference type="GO" id="GO:0005524">
    <property type="term" value="F:ATP binding"/>
    <property type="evidence" value="ECO:0007669"/>
    <property type="project" value="UniProtKB-KW"/>
</dbReference>
<keyword evidence="8" id="KW-0547">Nucleotide-binding</keyword>
<evidence type="ECO:0000256" key="3">
    <source>
        <dbReference type="ARBA" id="ARBA00022448"/>
    </source>
</evidence>
<dbReference type="Gene3D" id="3.40.50.300">
    <property type="entry name" value="P-loop containing nucleotide triphosphate hydrolases"/>
    <property type="match status" value="1"/>
</dbReference>
<keyword evidence="4" id="KW-1003">Cell membrane</keyword>
<dbReference type="Proteomes" id="UP000014629">
    <property type="component" value="Unassembled WGS sequence"/>
</dbReference>
<sequence>MDDREDVGGTAPDPLLRIEDLRVDIASRERTVHALDGISLELAPGEALGVVGESGCGKASRAAARR</sequence>
<keyword evidence="6" id="KW-1278">Translocase</keyword>
<dbReference type="RefSeq" id="WP_016642365.1">
    <property type="nucleotide sequence ID" value="NZ_AOPZ01000217.1"/>
</dbReference>
<dbReference type="InterPro" id="IPR027417">
    <property type="entry name" value="P-loop_NTPase"/>
</dbReference>